<comment type="caution">
    <text evidence="1">The sequence shown here is derived from an EMBL/GenBank/DDBJ whole genome shotgun (WGS) entry which is preliminary data.</text>
</comment>
<protein>
    <submittedName>
        <fullName evidence="1">Uncharacterized protein</fullName>
    </submittedName>
</protein>
<sequence length="74" mass="8340">MLESIPAHRHSMCSHTELHHFVANLSHTSPGQTSDTIDVNCLHGARVTSKQEWVLVRGQRANLARFVEHPDEIC</sequence>
<dbReference type="Proteomes" id="UP001283361">
    <property type="component" value="Unassembled WGS sequence"/>
</dbReference>
<dbReference type="AlphaFoldDB" id="A0AAE0XMB2"/>
<dbReference type="EMBL" id="JAWDGP010008055">
    <property type="protein sequence ID" value="KAK3696100.1"/>
    <property type="molecule type" value="Genomic_DNA"/>
</dbReference>
<evidence type="ECO:0000313" key="2">
    <source>
        <dbReference type="Proteomes" id="UP001283361"/>
    </source>
</evidence>
<gene>
    <name evidence="1" type="ORF">RRG08_061875</name>
</gene>
<organism evidence="1 2">
    <name type="scientific">Elysia crispata</name>
    <name type="common">lettuce slug</name>
    <dbReference type="NCBI Taxonomy" id="231223"/>
    <lineage>
        <taxon>Eukaryota</taxon>
        <taxon>Metazoa</taxon>
        <taxon>Spiralia</taxon>
        <taxon>Lophotrochozoa</taxon>
        <taxon>Mollusca</taxon>
        <taxon>Gastropoda</taxon>
        <taxon>Heterobranchia</taxon>
        <taxon>Euthyneura</taxon>
        <taxon>Panpulmonata</taxon>
        <taxon>Sacoglossa</taxon>
        <taxon>Placobranchoidea</taxon>
        <taxon>Plakobranchidae</taxon>
        <taxon>Elysia</taxon>
    </lineage>
</organism>
<proteinExistence type="predicted"/>
<evidence type="ECO:0000313" key="1">
    <source>
        <dbReference type="EMBL" id="KAK3696100.1"/>
    </source>
</evidence>
<keyword evidence="2" id="KW-1185">Reference proteome</keyword>
<reference evidence="1" key="1">
    <citation type="journal article" date="2023" name="G3 (Bethesda)">
        <title>A reference genome for the long-term kleptoplast-retaining sea slug Elysia crispata morphotype clarki.</title>
        <authorList>
            <person name="Eastman K.E."/>
            <person name="Pendleton A.L."/>
            <person name="Shaikh M.A."/>
            <person name="Suttiyut T."/>
            <person name="Ogas R."/>
            <person name="Tomko P."/>
            <person name="Gavelis G."/>
            <person name="Widhalm J.R."/>
            <person name="Wisecaver J.H."/>
        </authorList>
    </citation>
    <scope>NUCLEOTIDE SEQUENCE</scope>
    <source>
        <strain evidence="1">ECLA1</strain>
    </source>
</reference>
<accession>A0AAE0XMB2</accession>
<name>A0AAE0XMB2_9GAST</name>